<dbReference type="RefSeq" id="WP_068996905.1">
    <property type="nucleotide sequence ID" value="NZ_MDTQ01000001.1"/>
</dbReference>
<evidence type="ECO:0000313" key="2">
    <source>
        <dbReference type="Proteomes" id="UP000094291"/>
    </source>
</evidence>
<organism evidence="1 2">
    <name type="scientific">Terasakiispira papahanaumokuakeensis</name>
    <dbReference type="NCBI Taxonomy" id="197479"/>
    <lineage>
        <taxon>Bacteria</taxon>
        <taxon>Pseudomonadati</taxon>
        <taxon>Pseudomonadota</taxon>
        <taxon>Gammaproteobacteria</taxon>
        <taxon>Oceanospirillales</taxon>
        <taxon>Terasakiispira</taxon>
    </lineage>
</organism>
<dbReference type="PANTHER" id="PTHR38774">
    <property type="entry name" value="CYTOPLASMIC PROTEIN-RELATED"/>
    <property type="match status" value="1"/>
</dbReference>
<dbReference type="InterPro" id="IPR009659">
    <property type="entry name" value="DUF1249"/>
</dbReference>
<dbReference type="OrthoDB" id="9793663at2"/>
<sequence>MSVQHNRPNRRAKPYVADLNRLQAECAANYHLLCRLMPEDGEQASWHLHGHGRDMGDVSLKRLERSRYTDVVEVVQGPHWHDWLAPTRMKVRVYHDAQMAEVVAYQSRYAQHGRYEYPNDAMFQPDEKVQLNGFLGEWLKHCMAYGHSQDNPVAGLLSRS</sequence>
<evidence type="ECO:0008006" key="3">
    <source>
        <dbReference type="Google" id="ProtNLM"/>
    </source>
</evidence>
<protein>
    <recommendedName>
        <fullName evidence="3">Cytoplasmic protein</fullName>
    </recommendedName>
</protein>
<dbReference type="AlphaFoldDB" id="A0A1E2V683"/>
<accession>A0A1E2V683</accession>
<proteinExistence type="predicted"/>
<reference evidence="1 2" key="1">
    <citation type="submission" date="2016-08" db="EMBL/GenBank/DDBJ databases">
        <authorList>
            <person name="Seilhamer J.J."/>
        </authorList>
    </citation>
    <scope>NUCLEOTIDE SEQUENCE [LARGE SCALE GENOMIC DNA]</scope>
    <source>
        <strain evidence="1 2">PH27A</strain>
    </source>
</reference>
<name>A0A1E2V683_9GAMM</name>
<dbReference type="Proteomes" id="UP000094291">
    <property type="component" value="Unassembled WGS sequence"/>
</dbReference>
<keyword evidence="2" id="KW-1185">Reference proteome</keyword>
<evidence type="ECO:0000313" key="1">
    <source>
        <dbReference type="EMBL" id="ODC02520.1"/>
    </source>
</evidence>
<dbReference type="PANTHER" id="PTHR38774:SF1">
    <property type="entry name" value="CYTOPLASMIC PROTEIN"/>
    <property type="match status" value="1"/>
</dbReference>
<dbReference type="Pfam" id="PF06853">
    <property type="entry name" value="DUF1249"/>
    <property type="match status" value="1"/>
</dbReference>
<dbReference type="EMBL" id="MDTQ01000001">
    <property type="protein sequence ID" value="ODC02520.1"/>
    <property type="molecule type" value="Genomic_DNA"/>
</dbReference>
<comment type="caution">
    <text evidence="1">The sequence shown here is derived from an EMBL/GenBank/DDBJ whole genome shotgun (WGS) entry which is preliminary data.</text>
</comment>
<dbReference type="STRING" id="197479.BFW38_02120"/>
<gene>
    <name evidence="1" type="ORF">BFW38_02120</name>
</gene>